<feature type="compositionally biased region" description="Polar residues" evidence="8">
    <location>
        <begin position="1243"/>
        <end position="1267"/>
    </location>
</feature>
<dbReference type="InterPro" id="IPR000504">
    <property type="entry name" value="RRM_dom"/>
</dbReference>
<feature type="compositionally biased region" description="Polar residues" evidence="8">
    <location>
        <begin position="1020"/>
        <end position="1029"/>
    </location>
</feature>
<comment type="similarity">
    <text evidence="2">Belongs to the shugoshin family.</text>
</comment>
<feature type="compositionally biased region" description="Polar residues" evidence="8">
    <location>
        <begin position="1076"/>
        <end position="1085"/>
    </location>
</feature>
<evidence type="ECO:0000256" key="2">
    <source>
        <dbReference type="ARBA" id="ARBA00010845"/>
    </source>
</evidence>
<evidence type="ECO:0000313" key="12">
    <source>
        <dbReference type="Proteomes" id="UP000094043"/>
    </source>
</evidence>
<dbReference type="GO" id="GO:0003723">
    <property type="term" value="F:RNA binding"/>
    <property type="evidence" value="ECO:0007669"/>
    <property type="project" value="UniProtKB-UniRule"/>
</dbReference>
<feature type="region of interest" description="Disordered" evidence="8">
    <location>
        <begin position="564"/>
        <end position="618"/>
    </location>
</feature>
<feature type="compositionally biased region" description="Low complexity" evidence="8">
    <location>
        <begin position="1036"/>
        <end position="1055"/>
    </location>
</feature>
<feature type="compositionally biased region" description="Basic and acidic residues" evidence="8">
    <location>
        <begin position="134"/>
        <end position="145"/>
    </location>
</feature>
<feature type="region of interest" description="Disordered" evidence="8">
    <location>
        <begin position="972"/>
        <end position="1091"/>
    </location>
</feature>
<dbReference type="PANTHER" id="PTHR13948:SF3">
    <property type="entry name" value="FI21118P1"/>
    <property type="match status" value="1"/>
</dbReference>
<evidence type="ECO:0000256" key="7">
    <source>
        <dbReference type="SAM" id="Coils"/>
    </source>
</evidence>
<feature type="compositionally biased region" description="Basic and acidic residues" evidence="8">
    <location>
        <begin position="75"/>
        <end position="98"/>
    </location>
</feature>
<evidence type="ECO:0000256" key="5">
    <source>
        <dbReference type="ARBA" id="ARBA00023242"/>
    </source>
</evidence>
<feature type="compositionally biased region" description="Polar residues" evidence="8">
    <location>
        <begin position="824"/>
        <end position="841"/>
    </location>
</feature>
<organism evidence="11 12">
    <name type="scientific">Cryptococcus depauperatus CBS 7841</name>
    <dbReference type="NCBI Taxonomy" id="1295531"/>
    <lineage>
        <taxon>Eukaryota</taxon>
        <taxon>Fungi</taxon>
        <taxon>Dikarya</taxon>
        <taxon>Basidiomycota</taxon>
        <taxon>Agaricomycotina</taxon>
        <taxon>Tremellomycetes</taxon>
        <taxon>Tremellales</taxon>
        <taxon>Cryptococcaceae</taxon>
        <taxon>Cryptococcus</taxon>
    </lineage>
</organism>
<sequence length="1437" mass="158618">MYGYRGRSRSPEYTSHRQRQYSPSGPRSRSPPPPPRRYDSPPPSDRYNDYSGYGSVRYEEGHPPRRYEQFYPGRYNEDRYHDDYHRDHAPSARFDEREEGWNRPRYDHAEQWEKGRNQDLAMFDATSASYESQQHSKEIGKRGKEPSQPSKDVIFLGIDPELTEADLLGYLQIEHKAVVDSVKVVKDKFTGASKFFGFATFHNLEGATNFVNENFPAILMPALYAHSTPRKVKIDFSTPFQNPHPSGFDTRHHGTAYVRPGHDGMRDIGTPGDDKRVLLLRGLDSLTTSGEVIYRSSQEIARMVGKQGQEIEAGKTIVRVVLIVDKSARSNWGYAFVELATSELASALLPFLLSPQHQPNGFLINSVPVAASFANPTSFVPVAAGPLGGEFIIISSRAGGLGSETIDKPDGRWCAYWHERAGAVEDVPQGAPIIREDGMVELTPAHRSFLGGLAGLPAQTSAKTAQTQTVQQTGTAPVNLSGSVQPIKIGGASKSKKKEEVGIVPIMQKKNVLGDTEEEDRIGQDTILLSRTKGARIIPPTSTSRKIAGNINKWNTKQSELAAPELANDNLPPKGVSDANTVSGTKRQFGSSVAQAVTKTASPSTSPPPAPVSQPSDDFDYTDVSKFNSTGKVACLLCQRQFKTEDVLRKHVVQSDLHKNNLKDSLMCQAGQHRKAAIIANVTPPVEPSVPTMESSQPKYRDRAAERREVFNQPAVPSRKEMEALAASTAAYQGKRKPAPAKQPAPPPEVKEVGQENVGNQLLAKMGWKTGEGLGTSGEGRAEPVKVQQFESRAGLGASKGVEAGRWSGPDGWQQRAKDMQIMAQRQSRRSSGLTPLPQHSTRADESQRGESGMFVEQQKYDDFRRRHREQNKEIIMTNVERKKAMKILEDTNIALQDQIKDLTWKNALLKNQVIRKEREMAQMSSPMVTQALEGLLAAVPVFNNLRIALASLQAKQSTSAEKLLNSRPTLSLVGNPIATRPSTRGQPGDGLRRLEEQENEGDWVDERRMASRSRGRQTDVGSVANSRSPRPDTPISPARSSVSPSPKKVSSVRKVVTKRRRESGLLAPRPRSASPEATKSTSDELPTLDRQYHLNSVLKENQDNKTGRRDESFMVESRSDKTLSLINEVELEAIKTEQDESRSQEQVEQMEEYHSDEDSKQEKLSTLIDMPAEALAEIGGRSRRARSSIVSYKEPSLVKKMRKPDGVKSDEMLKTITRKSLSPKRSPRKSKGRAETCRLSPSFPSLSDQPMNASHLTSARTVSLPSQPMRRKSALPRPGNNEHIAGVTTSKTRERNDAGNCEDEEKLDDKLEKILLISGGSGCPNSSSSSTAGFHHLATNSSLASAPLPTVSVTNHDLTSIPMSGRDKQSSDTNPFVRSAFPAVRKLSTHKSFTPSETVRMRDILSEVESNFEATQARNHSTTVLGRNKHKDSMSD</sequence>
<accession>A0AAJ8M2N5</accession>
<proteinExistence type="inferred from homology"/>
<keyword evidence="12" id="KW-1185">Reference proteome</keyword>
<dbReference type="GO" id="GO:0045132">
    <property type="term" value="P:meiotic chromosome segregation"/>
    <property type="evidence" value="ECO:0007669"/>
    <property type="project" value="InterPro"/>
</dbReference>
<evidence type="ECO:0000256" key="8">
    <source>
        <dbReference type="SAM" id="MobiDB-lite"/>
    </source>
</evidence>
<evidence type="ECO:0000256" key="6">
    <source>
        <dbReference type="PROSITE-ProRule" id="PRU00176"/>
    </source>
</evidence>
<feature type="region of interest" description="Disordered" evidence="8">
    <location>
        <begin position="128"/>
        <end position="150"/>
    </location>
</feature>
<dbReference type="Proteomes" id="UP000094043">
    <property type="component" value="Chromosome 7"/>
</dbReference>
<dbReference type="PROSITE" id="PS50102">
    <property type="entry name" value="RRM"/>
    <property type="match status" value="1"/>
</dbReference>
<dbReference type="PROSITE" id="PS50174">
    <property type="entry name" value="G_PATCH"/>
    <property type="match status" value="1"/>
</dbReference>
<dbReference type="InterPro" id="IPR035979">
    <property type="entry name" value="RBD_domain_sf"/>
</dbReference>
<feature type="coiled-coil region" evidence="7">
    <location>
        <begin position="886"/>
        <end position="920"/>
    </location>
</feature>
<keyword evidence="5" id="KW-0539">Nucleus</keyword>
<keyword evidence="3" id="KW-0159">Chromosome partition</keyword>
<feature type="region of interest" description="Disordered" evidence="8">
    <location>
        <begin position="1198"/>
        <end position="1305"/>
    </location>
</feature>
<keyword evidence="4 6" id="KW-0694">RNA-binding</keyword>
<feature type="compositionally biased region" description="Polar residues" evidence="8">
    <location>
        <begin position="578"/>
        <end position="595"/>
    </location>
</feature>
<dbReference type="SMART" id="SM00443">
    <property type="entry name" value="G_patch"/>
    <property type="match status" value="1"/>
</dbReference>
<dbReference type="GO" id="GO:0005634">
    <property type="term" value="C:nucleus"/>
    <property type="evidence" value="ECO:0007669"/>
    <property type="project" value="UniProtKB-SubCell"/>
</dbReference>
<dbReference type="SUPFAM" id="SSF54928">
    <property type="entry name" value="RNA-binding domain, RBD"/>
    <property type="match status" value="1"/>
</dbReference>
<feature type="compositionally biased region" description="Basic residues" evidence="8">
    <location>
        <begin position="1222"/>
        <end position="1232"/>
    </location>
</feature>
<dbReference type="Pfam" id="PF07557">
    <property type="entry name" value="Shugoshin_C"/>
    <property type="match status" value="1"/>
</dbReference>
<reference evidence="11" key="1">
    <citation type="submission" date="2016-06" db="EMBL/GenBank/DDBJ databases">
        <authorList>
            <person name="Cuomo C."/>
            <person name="Litvintseva A."/>
            <person name="Heitman J."/>
            <person name="Chen Y."/>
            <person name="Sun S."/>
            <person name="Springer D."/>
            <person name="Dromer F."/>
            <person name="Young S."/>
            <person name="Zeng Q."/>
            <person name="Chapman S."/>
            <person name="Gujja S."/>
            <person name="Saif S."/>
            <person name="Birren B."/>
        </authorList>
    </citation>
    <scope>NUCLEOTIDE SEQUENCE</scope>
    <source>
        <strain evidence="11">CBS 7841</strain>
    </source>
</reference>
<evidence type="ECO:0000256" key="4">
    <source>
        <dbReference type="ARBA" id="ARBA00022884"/>
    </source>
</evidence>
<reference evidence="11" key="3">
    <citation type="submission" date="2024-01" db="EMBL/GenBank/DDBJ databases">
        <authorList>
            <person name="Coelho M.A."/>
            <person name="David-Palma M."/>
            <person name="Shea T."/>
            <person name="Sun S."/>
            <person name="Cuomo C.A."/>
            <person name="Heitman J."/>
        </authorList>
    </citation>
    <scope>NUCLEOTIDE SEQUENCE</scope>
    <source>
        <strain evidence="11">CBS 7841</strain>
    </source>
</reference>
<feature type="compositionally biased region" description="Basic and acidic residues" evidence="8">
    <location>
        <begin position="1204"/>
        <end position="1214"/>
    </location>
</feature>
<comment type="subcellular location">
    <subcellularLocation>
        <location evidence="1">Nucleus</location>
    </subcellularLocation>
</comment>
<feature type="region of interest" description="Disordered" evidence="8">
    <location>
        <begin position="731"/>
        <end position="753"/>
    </location>
</feature>
<feature type="compositionally biased region" description="Basic and acidic residues" evidence="8">
    <location>
        <begin position="57"/>
        <end position="68"/>
    </location>
</feature>
<evidence type="ECO:0000313" key="11">
    <source>
        <dbReference type="EMBL" id="WVN90385.1"/>
    </source>
</evidence>
<feature type="region of interest" description="Disordered" evidence="8">
    <location>
        <begin position="790"/>
        <end position="852"/>
    </location>
</feature>
<evidence type="ECO:0000256" key="1">
    <source>
        <dbReference type="ARBA" id="ARBA00004123"/>
    </source>
</evidence>
<protein>
    <recommendedName>
        <fullName evidence="13">G-patch domain-containing protein</fullName>
    </recommendedName>
</protein>
<evidence type="ECO:0000256" key="3">
    <source>
        <dbReference type="ARBA" id="ARBA00022829"/>
    </source>
</evidence>
<evidence type="ECO:0008006" key="13">
    <source>
        <dbReference type="Google" id="ProtNLM"/>
    </source>
</evidence>
<dbReference type="GO" id="GO:0000398">
    <property type="term" value="P:mRNA splicing, via spliceosome"/>
    <property type="evidence" value="ECO:0007669"/>
    <property type="project" value="TreeGrafter"/>
</dbReference>
<dbReference type="GO" id="GO:0000775">
    <property type="term" value="C:chromosome, centromeric region"/>
    <property type="evidence" value="ECO:0007669"/>
    <property type="project" value="InterPro"/>
</dbReference>
<evidence type="ECO:0000259" key="9">
    <source>
        <dbReference type="PROSITE" id="PS50102"/>
    </source>
</evidence>
<reference evidence="11" key="2">
    <citation type="journal article" date="2022" name="Elife">
        <title>Obligate sexual reproduction of a homothallic fungus closely related to the Cryptococcus pathogenic species complex.</title>
        <authorList>
            <person name="Passer A.R."/>
            <person name="Clancey S.A."/>
            <person name="Shea T."/>
            <person name="David-Palma M."/>
            <person name="Averette A.F."/>
            <person name="Boekhout T."/>
            <person name="Porcel B.M."/>
            <person name="Nowrousian M."/>
            <person name="Cuomo C.A."/>
            <person name="Sun S."/>
            <person name="Heitman J."/>
            <person name="Coelho M.A."/>
        </authorList>
    </citation>
    <scope>NUCLEOTIDE SEQUENCE</scope>
    <source>
        <strain evidence="11">CBS 7841</strain>
    </source>
</reference>
<dbReference type="PANTHER" id="PTHR13948">
    <property type="entry name" value="RNA-BINDING PROTEIN"/>
    <property type="match status" value="1"/>
</dbReference>
<gene>
    <name evidence="11" type="ORF">L203_105621</name>
</gene>
<dbReference type="GeneID" id="91089830"/>
<keyword evidence="7" id="KW-0175">Coiled coil</keyword>
<feature type="domain" description="RRM" evidence="9">
    <location>
        <begin position="151"/>
        <end position="239"/>
    </location>
</feature>
<feature type="region of interest" description="Disordered" evidence="8">
    <location>
        <begin position="1135"/>
        <end position="1164"/>
    </location>
</feature>
<dbReference type="InterPro" id="IPR012677">
    <property type="entry name" value="Nucleotide-bd_a/b_plait_sf"/>
</dbReference>
<feature type="compositionally biased region" description="Polar residues" evidence="8">
    <location>
        <begin position="1416"/>
        <end position="1426"/>
    </location>
</feature>
<dbReference type="InterPro" id="IPR000467">
    <property type="entry name" value="G_patch_dom"/>
</dbReference>
<feature type="region of interest" description="Disordered" evidence="8">
    <location>
        <begin position="1416"/>
        <end position="1437"/>
    </location>
</feature>
<dbReference type="RefSeq" id="XP_066071085.1">
    <property type="nucleotide sequence ID" value="XM_066214988.1"/>
</dbReference>
<dbReference type="EMBL" id="CP143790">
    <property type="protein sequence ID" value="WVN90385.1"/>
    <property type="molecule type" value="Genomic_DNA"/>
</dbReference>
<feature type="compositionally biased region" description="Pro residues" evidence="8">
    <location>
        <begin position="29"/>
        <end position="44"/>
    </location>
</feature>
<feature type="domain" description="G-patch" evidence="10">
    <location>
        <begin position="755"/>
        <end position="801"/>
    </location>
</feature>
<name>A0AAJ8M2N5_9TREE</name>
<dbReference type="Pfam" id="PF01585">
    <property type="entry name" value="G-patch"/>
    <property type="match status" value="1"/>
</dbReference>
<dbReference type="KEGG" id="cdep:91089830"/>
<dbReference type="InterPro" id="IPR011515">
    <property type="entry name" value="Shugoshin_C"/>
</dbReference>
<feature type="region of interest" description="Disordered" evidence="8">
    <location>
        <begin position="1"/>
        <end position="98"/>
    </location>
</feature>
<dbReference type="Gene3D" id="3.30.70.330">
    <property type="match status" value="1"/>
</dbReference>
<evidence type="ECO:0000259" key="10">
    <source>
        <dbReference type="PROSITE" id="PS50174"/>
    </source>
</evidence>